<evidence type="ECO:0000313" key="2">
    <source>
        <dbReference type="EMBL" id="KJF16855.1"/>
    </source>
</evidence>
<protein>
    <submittedName>
        <fullName evidence="2">Uncharacterized protein</fullName>
    </submittedName>
</protein>
<evidence type="ECO:0000313" key="3">
    <source>
        <dbReference type="Proteomes" id="UP000032360"/>
    </source>
</evidence>
<keyword evidence="3" id="KW-1185">Reference proteome</keyword>
<reference evidence="2 3" key="1">
    <citation type="submission" date="2015-01" db="EMBL/GenBank/DDBJ databases">
        <title>Draft genome of the acidophilic iron oxidizer Acidithrix ferrooxidans strain Py-F3.</title>
        <authorList>
            <person name="Poehlein A."/>
            <person name="Eisen S."/>
            <person name="Schloemann M."/>
            <person name="Johnson B.D."/>
            <person name="Daniel R."/>
            <person name="Muehling M."/>
        </authorList>
    </citation>
    <scope>NUCLEOTIDE SEQUENCE [LARGE SCALE GENOMIC DNA]</scope>
    <source>
        <strain evidence="2 3">Py-F3</strain>
    </source>
</reference>
<comment type="caution">
    <text evidence="2">The sequence shown here is derived from an EMBL/GenBank/DDBJ whole genome shotgun (WGS) entry which is preliminary data.</text>
</comment>
<name>A0A0D8HFY6_9ACTN</name>
<keyword evidence="1" id="KW-0472">Membrane</keyword>
<evidence type="ECO:0000256" key="1">
    <source>
        <dbReference type="SAM" id="Phobius"/>
    </source>
</evidence>
<accession>A0A0D8HFY6</accession>
<dbReference type="AlphaFoldDB" id="A0A0D8HFY6"/>
<feature type="transmembrane region" description="Helical" evidence="1">
    <location>
        <begin position="17"/>
        <end position="37"/>
    </location>
</feature>
<proteinExistence type="predicted"/>
<dbReference type="Proteomes" id="UP000032360">
    <property type="component" value="Unassembled WGS sequence"/>
</dbReference>
<keyword evidence="1" id="KW-0812">Transmembrane</keyword>
<gene>
    <name evidence="2" type="ORF">AXFE_22760</name>
</gene>
<keyword evidence="1" id="KW-1133">Transmembrane helix</keyword>
<sequence length="40" mass="4849">MSMVLDYKSGEILCHKWAIMLYVMNVISFKLIFVRYVRSY</sequence>
<dbReference type="EMBL" id="JXYS01000072">
    <property type="protein sequence ID" value="KJF16855.1"/>
    <property type="molecule type" value="Genomic_DNA"/>
</dbReference>
<organism evidence="2 3">
    <name type="scientific">Acidithrix ferrooxidans</name>
    <dbReference type="NCBI Taxonomy" id="1280514"/>
    <lineage>
        <taxon>Bacteria</taxon>
        <taxon>Bacillati</taxon>
        <taxon>Actinomycetota</taxon>
        <taxon>Acidimicrobiia</taxon>
        <taxon>Acidimicrobiales</taxon>
        <taxon>Acidimicrobiaceae</taxon>
        <taxon>Acidithrix</taxon>
    </lineage>
</organism>